<proteinExistence type="predicted"/>
<evidence type="ECO:0000313" key="2">
    <source>
        <dbReference type="EMBL" id="AYV79740.1"/>
    </source>
</evidence>
<accession>A0A3G4ZY02</accession>
<keyword evidence="1" id="KW-0175">Coiled coil</keyword>
<protein>
    <submittedName>
        <fullName evidence="2">Uncharacterized protein</fullName>
    </submittedName>
</protein>
<dbReference type="EMBL" id="MK072175">
    <property type="protein sequence ID" value="AYV79740.1"/>
    <property type="molecule type" value="Genomic_DNA"/>
</dbReference>
<feature type="coiled-coil region" evidence="1">
    <location>
        <begin position="40"/>
        <end position="74"/>
    </location>
</feature>
<name>A0A3G4ZY02_9VIRU</name>
<organism evidence="2">
    <name type="scientific">Faunusvirus sp</name>
    <dbReference type="NCBI Taxonomy" id="2487766"/>
    <lineage>
        <taxon>Viruses</taxon>
        <taxon>Varidnaviria</taxon>
        <taxon>Bamfordvirae</taxon>
        <taxon>Nucleocytoviricota</taxon>
        <taxon>Megaviricetes</taxon>
        <taxon>Imitervirales</taxon>
        <taxon>Mimiviridae</taxon>
    </lineage>
</organism>
<sequence>MPTITQEFKCEICDDEHTTQSDLDIHVNVCNDRLELTNKNDHNEAVIKMLTDRLKKLQETNTSLTQQVTTLQAQVSELSVYKFTQCNQSLDTLADNIIENCTSNMNNVTNTYNIRILNYTHNEYGQNCEHCEDD</sequence>
<reference evidence="2" key="1">
    <citation type="submission" date="2018-10" db="EMBL/GenBank/DDBJ databases">
        <title>Hidden diversity of soil giant viruses.</title>
        <authorList>
            <person name="Schulz F."/>
            <person name="Alteio L."/>
            <person name="Goudeau D."/>
            <person name="Ryan E.M."/>
            <person name="Malmstrom R.R."/>
            <person name="Blanchard J."/>
            <person name="Woyke T."/>
        </authorList>
    </citation>
    <scope>NUCLEOTIDE SEQUENCE</scope>
    <source>
        <strain evidence="2">FNV1</strain>
    </source>
</reference>
<evidence type="ECO:0000256" key="1">
    <source>
        <dbReference type="SAM" id="Coils"/>
    </source>
</evidence>
<gene>
    <name evidence="2" type="ORF">Faunusvirus44_10</name>
</gene>